<dbReference type="EMBL" id="BLXT01005595">
    <property type="protein sequence ID" value="GFO24163.1"/>
    <property type="molecule type" value="Genomic_DNA"/>
</dbReference>
<evidence type="ECO:0000313" key="3">
    <source>
        <dbReference type="Proteomes" id="UP000735302"/>
    </source>
</evidence>
<comment type="caution">
    <text evidence="2">The sequence shown here is derived from an EMBL/GenBank/DDBJ whole genome shotgun (WGS) entry which is preliminary data.</text>
</comment>
<keyword evidence="3" id="KW-1185">Reference proteome</keyword>
<name>A0AAV4BZD2_9GAST</name>
<reference evidence="2 3" key="1">
    <citation type="journal article" date="2021" name="Elife">
        <title>Chloroplast acquisition without the gene transfer in kleptoplastic sea slugs, Plakobranchus ocellatus.</title>
        <authorList>
            <person name="Maeda T."/>
            <person name="Takahashi S."/>
            <person name="Yoshida T."/>
            <person name="Shimamura S."/>
            <person name="Takaki Y."/>
            <person name="Nagai Y."/>
            <person name="Toyoda A."/>
            <person name="Suzuki Y."/>
            <person name="Arimoto A."/>
            <person name="Ishii H."/>
            <person name="Satoh N."/>
            <person name="Nishiyama T."/>
            <person name="Hasebe M."/>
            <person name="Maruyama T."/>
            <person name="Minagawa J."/>
            <person name="Obokata J."/>
            <person name="Shigenobu S."/>
        </authorList>
    </citation>
    <scope>NUCLEOTIDE SEQUENCE [LARGE SCALE GENOMIC DNA]</scope>
</reference>
<accession>A0AAV4BZD2</accession>
<evidence type="ECO:0000313" key="2">
    <source>
        <dbReference type="EMBL" id="GFO24163.1"/>
    </source>
</evidence>
<protein>
    <submittedName>
        <fullName evidence="2">Tc1 transposase-like protein</fullName>
    </submittedName>
</protein>
<dbReference type="InterPro" id="IPR047655">
    <property type="entry name" value="Transpos_IS630-like"/>
</dbReference>
<feature type="domain" description="Tc1-like transposase DDE" evidence="1">
    <location>
        <begin position="154"/>
        <end position="289"/>
    </location>
</feature>
<dbReference type="Proteomes" id="UP000735302">
    <property type="component" value="Unassembled WGS sequence"/>
</dbReference>
<dbReference type="GO" id="GO:0003676">
    <property type="term" value="F:nucleic acid binding"/>
    <property type="evidence" value="ECO:0007669"/>
    <property type="project" value="InterPro"/>
</dbReference>
<dbReference type="AlphaFoldDB" id="A0AAV4BZD2"/>
<dbReference type="InterPro" id="IPR038717">
    <property type="entry name" value="Tc1-like_DDE_dom"/>
</dbReference>
<dbReference type="PANTHER" id="PTHR46564">
    <property type="entry name" value="TRANSPOSASE"/>
    <property type="match status" value="1"/>
</dbReference>
<evidence type="ECO:0000259" key="1">
    <source>
        <dbReference type="Pfam" id="PF13358"/>
    </source>
</evidence>
<sequence>MPAVYSKICTADKTRIFQAYTRGEDYIQLARQMGIKRTTAYQIVRRALEHDGTVAFPRGGLRSVKMSQEMLETIIAIVSDHPDYTLTMINQELRVRLPGAPHVTPSTISNVLKGQLITMKKLEDVPAERNSERTKAQRRDFATRLLQNAQRYNFIYIDEAGINIWTKRTRGRARRGDHAVRIVQGRRGQNLTMTFVVNVLNGLVYHELHQGGMTAEHFNQFLLETSLKCNPGQEVCFIFDNARAHGRAAEANLPAQFEIQYLPPYSPFLNICENAFALWKQALKTRLAEVRHDLLDQPFNERMATLAQLAEQETAVVTPNAMAAAFRGMQAYMPRCFDMENILM</sequence>
<dbReference type="Gene3D" id="3.30.420.10">
    <property type="entry name" value="Ribonuclease H-like superfamily/Ribonuclease H"/>
    <property type="match status" value="1"/>
</dbReference>
<dbReference type="SUPFAM" id="SSF46689">
    <property type="entry name" value="Homeodomain-like"/>
    <property type="match status" value="1"/>
</dbReference>
<proteinExistence type="predicted"/>
<dbReference type="InterPro" id="IPR009057">
    <property type="entry name" value="Homeodomain-like_sf"/>
</dbReference>
<dbReference type="PANTHER" id="PTHR46564:SF1">
    <property type="entry name" value="TRANSPOSASE"/>
    <property type="match status" value="1"/>
</dbReference>
<dbReference type="Pfam" id="PF13358">
    <property type="entry name" value="DDE_3"/>
    <property type="match status" value="1"/>
</dbReference>
<dbReference type="NCBIfam" id="NF033545">
    <property type="entry name" value="transpos_IS630"/>
    <property type="match status" value="1"/>
</dbReference>
<organism evidence="2 3">
    <name type="scientific">Plakobranchus ocellatus</name>
    <dbReference type="NCBI Taxonomy" id="259542"/>
    <lineage>
        <taxon>Eukaryota</taxon>
        <taxon>Metazoa</taxon>
        <taxon>Spiralia</taxon>
        <taxon>Lophotrochozoa</taxon>
        <taxon>Mollusca</taxon>
        <taxon>Gastropoda</taxon>
        <taxon>Heterobranchia</taxon>
        <taxon>Euthyneura</taxon>
        <taxon>Panpulmonata</taxon>
        <taxon>Sacoglossa</taxon>
        <taxon>Placobranchoidea</taxon>
        <taxon>Plakobranchidae</taxon>
        <taxon>Plakobranchus</taxon>
    </lineage>
</organism>
<gene>
    <name evidence="2" type="ORF">PoB_005066800</name>
</gene>
<dbReference type="InterPro" id="IPR036397">
    <property type="entry name" value="RNaseH_sf"/>
</dbReference>